<accession>A0A369UX89</accession>
<reference evidence="1 2" key="1">
    <citation type="submission" date="2018-07" db="EMBL/GenBank/DDBJ databases">
        <title>Genome guided investigation of antibiotics producing actinomycetales strain isolated from a Macau mangrove ecosystem.</title>
        <authorList>
            <person name="Hu D."/>
        </authorList>
    </citation>
    <scope>NUCLEOTIDE SEQUENCE [LARGE SCALE GENOMIC DNA]</scope>
    <source>
        <strain evidence="1 2">2297</strain>
    </source>
</reference>
<evidence type="ECO:0000313" key="1">
    <source>
        <dbReference type="EMBL" id="RDD84368.1"/>
    </source>
</evidence>
<dbReference type="EMBL" id="QQBH01000043">
    <property type="protein sequence ID" value="RDD84368.1"/>
    <property type="molecule type" value="Genomic_DNA"/>
</dbReference>
<organism evidence="1 2">
    <name type="scientific">Streptomyces parvulus</name>
    <dbReference type="NCBI Taxonomy" id="146923"/>
    <lineage>
        <taxon>Bacteria</taxon>
        <taxon>Bacillati</taxon>
        <taxon>Actinomycetota</taxon>
        <taxon>Actinomycetes</taxon>
        <taxon>Kitasatosporales</taxon>
        <taxon>Streptomycetaceae</taxon>
        <taxon>Streptomyces</taxon>
    </lineage>
</organism>
<gene>
    <name evidence="1" type="ORF">DVZ84_35790</name>
</gene>
<evidence type="ECO:0000313" key="2">
    <source>
        <dbReference type="Proteomes" id="UP000253742"/>
    </source>
</evidence>
<dbReference type="Proteomes" id="UP000253742">
    <property type="component" value="Unassembled WGS sequence"/>
</dbReference>
<sequence length="172" mass="19583">MSERGASARIQDGRWVVDRRWVMERTGASAATVARWHALRDRYPAEHRFPDVAYLSERTHFYEREAVETFWEAWSRAFGTHRIGTAGRRAGDGRGNQGGGWGRARRNESVRLVLDELARTGGHRSGLGTHMANTYGGSPRSWQRAIKEARDLYERDRGHTEAVLKRAPRLPA</sequence>
<dbReference type="RefSeq" id="WP_114533457.1">
    <property type="nucleotide sequence ID" value="NZ_QQBH01000043.1"/>
</dbReference>
<dbReference type="OrthoDB" id="4315833at2"/>
<comment type="caution">
    <text evidence="1">The sequence shown here is derived from an EMBL/GenBank/DDBJ whole genome shotgun (WGS) entry which is preliminary data.</text>
</comment>
<name>A0A369UX89_9ACTN</name>
<protein>
    <submittedName>
        <fullName evidence="1">Uncharacterized protein</fullName>
    </submittedName>
</protein>
<proteinExistence type="predicted"/>
<dbReference type="AlphaFoldDB" id="A0A369UX89"/>